<dbReference type="GO" id="GO:0030245">
    <property type="term" value="P:cellulose catabolic process"/>
    <property type="evidence" value="ECO:0007669"/>
    <property type="project" value="UniProtKB-KW"/>
</dbReference>
<dbReference type="InterPro" id="IPR017736">
    <property type="entry name" value="Glyco_hydro_1_beta-glucosidase"/>
</dbReference>
<reference evidence="13 14" key="1">
    <citation type="submission" date="2016-10" db="EMBL/GenBank/DDBJ databases">
        <authorList>
            <person name="de Groot N.N."/>
        </authorList>
    </citation>
    <scope>NUCLEOTIDE SEQUENCE [LARGE SCALE GENOMIC DNA]</scope>
    <source>
        <strain evidence="13 14">DSM 44468</strain>
    </source>
</reference>
<dbReference type="PANTHER" id="PTHR10353:SF36">
    <property type="entry name" value="LP05116P"/>
    <property type="match status" value="1"/>
</dbReference>
<feature type="binding site" evidence="10">
    <location>
        <position position="163"/>
    </location>
    <ligand>
        <name>substrate</name>
    </ligand>
</feature>
<evidence type="ECO:0000256" key="10">
    <source>
        <dbReference type="PIRSR" id="PIRSR617736-2"/>
    </source>
</evidence>
<accession>A0A1I3YCE8</accession>
<dbReference type="InterPro" id="IPR017853">
    <property type="entry name" value="GH"/>
</dbReference>
<dbReference type="GO" id="GO:0005829">
    <property type="term" value="C:cytosol"/>
    <property type="evidence" value="ECO:0007669"/>
    <property type="project" value="TreeGrafter"/>
</dbReference>
<evidence type="ECO:0000256" key="7">
    <source>
        <dbReference type="ARBA" id="ARBA00023295"/>
    </source>
</evidence>
<feature type="binding site" evidence="10">
    <location>
        <position position="18"/>
    </location>
    <ligand>
        <name>substrate</name>
    </ligand>
</feature>
<evidence type="ECO:0000313" key="14">
    <source>
        <dbReference type="Proteomes" id="UP000199025"/>
    </source>
</evidence>
<dbReference type="NCBIfam" id="TIGR03356">
    <property type="entry name" value="BGL"/>
    <property type="match status" value="1"/>
</dbReference>
<comment type="similarity">
    <text evidence="2 12">Belongs to the glycosyl hydrolase 1 family.</text>
</comment>
<dbReference type="STRING" id="115433.SAMN05421835_117106"/>
<evidence type="ECO:0000256" key="8">
    <source>
        <dbReference type="ARBA" id="ARBA00023326"/>
    </source>
</evidence>
<keyword evidence="6" id="KW-0119">Carbohydrate metabolism</keyword>
<evidence type="ECO:0000256" key="3">
    <source>
        <dbReference type="ARBA" id="ARBA00012744"/>
    </source>
</evidence>
<proteinExistence type="inferred from homology"/>
<evidence type="ECO:0000256" key="5">
    <source>
        <dbReference type="ARBA" id="ARBA00023001"/>
    </source>
</evidence>
<feature type="binding site" evidence="10">
    <location>
        <position position="289"/>
    </location>
    <ligand>
        <name>substrate</name>
    </ligand>
</feature>
<name>A0A1I3YCE8_9PSEU</name>
<dbReference type="EC" id="3.2.1.21" evidence="3 12"/>
<keyword evidence="7 12" id="KW-0326">Glycosidase</keyword>
<dbReference type="RefSeq" id="WP_091512280.1">
    <property type="nucleotide sequence ID" value="NZ_FORP01000017.1"/>
</dbReference>
<dbReference type="AlphaFoldDB" id="A0A1I3YCE8"/>
<evidence type="ECO:0000256" key="6">
    <source>
        <dbReference type="ARBA" id="ARBA00023277"/>
    </source>
</evidence>
<feature type="binding site" evidence="10">
    <location>
        <position position="119"/>
    </location>
    <ligand>
        <name>substrate</name>
    </ligand>
</feature>
<dbReference type="FunFam" id="3.20.20.80:FF:000004">
    <property type="entry name" value="Beta-glucosidase 6-phospho-beta-glucosidase"/>
    <property type="match status" value="1"/>
</dbReference>
<dbReference type="GO" id="GO:0008422">
    <property type="term" value="F:beta-glucosidase activity"/>
    <property type="evidence" value="ECO:0007669"/>
    <property type="project" value="UniProtKB-EC"/>
</dbReference>
<keyword evidence="14" id="KW-1185">Reference proteome</keyword>
<evidence type="ECO:0000256" key="4">
    <source>
        <dbReference type="ARBA" id="ARBA00022801"/>
    </source>
</evidence>
<dbReference type="PRINTS" id="PR00131">
    <property type="entry name" value="GLHYDRLASE1"/>
</dbReference>
<evidence type="ECO:0000256" key="12">
    <source>
        <dbReference type="RuleBase" id="RU361175"/>
    </source>
</evidence>
<keyword evidence="8" id="KW-0624">Polysaccharide degradation</keyword>
<feature type="active site" description="Proton donor" evidence="9">
    <location>
        <position position="164"/>
    </location>
</feature>
<dbReference type="EMBL" id="FORP01000017">
    <property type="protein sequence ID" value="SFK29482.1"/>
    <property type="molecule type" value="Genomic_DNA"/>
</dbReference>
<dbReference type="PANTHER" id="PTHR10353">
    <property type="entry name" value="GLYCOSYL HYDROLASE"/>
    <property type="match status" value="1"/>
</dbReference>
<dbReference type="InterPro" id="IPR001360">
    <property type="entry name" value="Glyco_hydro_1"/>
</dbReference>
<dbReference type="OrthoDB" id="9765195at2"/>
<evidence type="ECO:0000313" key="13">
    <source>
        <dbReference type="EMBL" id="SFK29482.1"/>
    </source>
</evidence>
<dbReference type="Proteomes" id="UP000199025">
    <property type="component" value="Unassembled WGS sequence"/>
</dbReference>
<evidence type="ECO:0000256" key="2">
    <source>
        <dbReference type="ARBA" id="ARBA00010838"/>
    </source>
</evidence>
<dbReference type="InterPro" id="IPR018120">
    <property type="entry name" value="Glyco_hydro_1_AS"/>
</dbReference>
<dbReference type="SUPFAM" id="SSF51445">
    <property type="entry name" value="(Trans)glycosidases"/>
    <property type="match status" value="1"/>
</dbReference>
<feature type="active site" description="Nucleophile" evidence="9 11">
    <location>
        <position position="355"/>
    </location>
</feature>
<organism evidence="13 14">
    <name type="scientific">Amycolatopsis sacchari</name>
    <dbReference type="NCBI Taxonomy" id="115433"/>
    <lineage>
        <taxon>Bacteria</taxon>
        <taxon>Bacillati</taxon>
        <taxon>Actinomycetota</taxon>
        <taxon>Actinomycetes</taxon>
        <taxon>Pseudonocardiales</taxon>
        <taxon>Pseudonocardiaceae</taxon>
        <taxon>Amycolatopsis</taxon>
    </lineage>
</organism>
<feature type="binding site" evidence="10">
    <location>
        <begin position="409"/>
        <end position="410"/>
    </location>
    <ligand>
        <name>substrate</name>
    </ligand>
</feature>
<keyword evidence="5" id="KW-0136">Cellulose degradation</keyword>
<dbReference type="Pfam" id="PF00232">
    <property type="entry name" value="Glyco_hydro_1"/>
    <property type="match status" value="1"/>
</dbReference>
<feature type="binding site" evidence="10">
    <location>
        <position position="402"/>
    </location>
    <ligand>
        <name>substrate</name>
    </ligand>
</feature>
<dbReference type="PROSITE" id="PS00572">
    <property type="entry name" value="GLYCOSYL_HYDROL_F1_1"/>
    <property type="match status" value="1"/>
</dbReference>
<evidence type="ECO:0000256" key="11">
    <source>
        <dbReference type="PROSITE-ProRule" id="PRU10055"/>
    </source>
</evidence>
<dbReference type="Gene3D" id="3.20.20.80">
    <property type="entry name" value="Glycosidases"/>
    <property type="match status" value="1"/>
</dbReference>
<evidence type="ECO:0000256" key="1">
    <source>
        <dbReference type="ARBA" id="ARBA00000448"/>
    </source>
</evidence>
<comment type="catalytic activity">
    <reaction evidence="1 12">
        <text>Hydrolysis of terminal, non-reducing beta-D-glucosyl residues with release of beta-D-glucose.</text>
        <dbReference type="EC" id="3.2.1.21"/>
    </reaction>
</comment>
<gene>
    <name evidence="13" type="ORF">SAMN05421835_117106</name>
</gene>
<dbReference type="InterPro" id="IPR033132">
    <property type="entry name" value="GH_1_N_CS"/>
</dbReference>
<sequence length="450" mass="49939">MRAMPEGFRWGVATASYQIEGSVDVDGRAPSIWDTFSATPGAVRHGDTGAIACDHYRRWQEDFGLLSELGVTSYRFSLAWPRIVPDGTGAVNQAGLDHYRRLVDDLLERGIEPAVTLYHWDLPQALQDKGGWAERVTIDAFTRYAEVVAEALGDRVPRWITLNEPWVSSFVGYGSGRHAPGLTDGRSALLAAHHLLCAHAAAVPVLRGAGGQVGITLNLSPIRAVSDDEADVAAARRMDGCQNRWFLDPVLTGRYPEDMVSWYGFEDVVADGDLEAISAPLDFLGVNYYTRTHIAAGERAGLRHPLRPALDAHQVHPEGLPRTQMGWTIEPDGLRELLVRLRDDYPRLPPILITENGAAFDDYADPEGGIDDEERVEFLAGHLSALRDAIDEGVDVAGYFCWSLMDNFEWAEGYARRFGLYYVDYPTQRRTAKASARWYADVVRRNALPD</sequence>
<keyword evidence="4 12" id="KW-0378">Hydrolase</keyword>
<evidence type="ECO:0000256" key="9">
    <source>
        <dbReference type="PIRSR" id="PIRSR617736-1"/>
    </source>
</evidence>
<dbReference type="PROSITE" id="PS00653">
    <property type="entry name" value="GLYCOSYL_HYDROL_F1_2"/>
    <property type="match status" value="1"/>
</dbReference>
<protein>
    <recommendedName>
        <fullName evidence="3 12">Beta-glucosidase</fullName>
        <ecNumber evidence="3 12">3.2.1.21</ecNumber>
    </recommendedName>
</protein>